<feature type="transmembrane region" description="Helical" evidence="1">
    <location>
        <begin position="35"/>
        <end position="59"/>
    </location>
</feature>
<organism evidence="2 3">
    <name type="scientific">Streptomyces europaeiscabiei</name>
    <dbReference type="NCBI Taxonomy" id="146819"/>
    <lineage>
        <taxon>Bacteria</taxon>
        <taxon>Bacillati</taxon>
        <taxon>Actinomycetota</taxon>
        <taxon>Actinomycetes</taxon>
        <taxon>Kitasatosporales</taxon>
        <taxon>Streptomycetaceae</taxon>
        <taxon>Streptomyces</taxon>
    </lineage>
</organism>
<sequence length="80" mass="8251">MSGTRGKPMKNLVEGVGTFAIGLTLWLFTDRVEVPVVTLAKVGVVMMCVGGVLVATGLLQRARGTAGDPWPLRANAPGSG</sequence>
<keyword evidence="3" id="KW-1185">Reference proteome</keyword>
<keyword evidence="1" id="KW-0812">Transmembrane</keyword>
<comment type="caution">
    <text evidence="2">The sequence shown here is derived from an EMBL/GenBank/DDBJ whole genome shotgun (WGS) entry which is preliminary data.</text>
</comment>
<dbReference type="InterPro" id="IPR043762">
    <property type="entry name" value="DUF5708"/>
</dbReference>
<gene>
    <name evidence="2" type="ORF">PV662_35845</name>
</gene>
<dbReference type="EMBL" id="JARAYU010000017">
    <property type="protein sequence ID" value="MDX3705018.1"/>
    <property type="molecule type" value="Genomic_DNA"/>
</dbReference>
<evidence type="ECO:0000256" key="1">
    <source>
        <dbReference type="SAM" id="Phobius"/>
    </source>
</evidence>
<protein>
    <submittedName>
        <fullName evidence="2">DUF5708 family protein</fullName>
    </submittedName>
</protein>
<dbReference type="Proteomes" id="UP001271274">
    <property type="component" value="Unassembled WGS sequence"/>
</dbReference>
<accession>A0ABU4NPH5</accession>
<dbReference type="Pfam" id="PF18969">
    <property type="entry name" value="DUF5708"/>
    <property type="match status" value="1"/>
</dbReference>
<reference evidence="2 3" key="1">
    <citation type="journal article" date="2023" name="Microb. Genom.">
        <title>Mesoterricola silvestris gen. nov., sp. nov., Mesoterricola sediminis sp. nov., Geothrix oryzae sp. nov., Geothrix edaphica sp. nov., Geothrix rubra sp. nov., and Geothrix limicola sp. nov., six novel members of Acidobacteriota isolated from soils.</title>
        <authorList>
            <person name="Weisberg A.J."/>
            <person name="Pearce E."/>
            <person name="Kramer C.G."/>
            <person name="Chang J.H."/>
            <person name="Clarke C.R."/>
        </authorList>
    </citation>
    <scope>NUCLEOTIDE SEQUENCE [LARGE SCALE GENOMIC DNA]</scope>
    <source>
        <strain evidence="2 3">ID09-01A</strain>
    </source>
</reference>
<keyword evidence="1" id="KW-0472">Membrane</keyword>
<proteinExistence type="predicted"/>
<keyword evidence="1" id="KW-1133">Transmembrane helix</keyword>
<evidence type="ECO:0000313" key="3">
    <source>
        <dbReference type="Proteomes" id="UP001271274"/>
    </source>
</evidence>
<feature type="transmembrane region" description="Helical" evidence="1">
    <location>
        <begin position="12"/>
        <end position="29"/>
    </location>
</feature>
<evidence type="ECO:0000313" key="2">
    <source>
        <dbReference type="EMBL" id="MDX3705018.1"/>
    </source>
</evidence>
<dbReference type="RefSeq" id="WP_046705574.1">
    <property type="nucleotide sequence ID" value="NZ_JARAUR010000044.1"/>
</dbReference>
<name>A0ABU4NPH5_9ACTN</name>